<protein>
    <submittedName>
        <fullName evidence="5">Type 1 glutamine amidotransferase domain-containing protein</fullName>
    </submittedName>
</protein>
<evidence type="ECO:0000259" key="4">
    <source>
        <dbReference type="Pfam" id="PF01965"/>
    </source>
</evidence>
<dbReference type="InterPro" id="IPR029062">
    <property type="entry name" value="Class_I_gatase-like"/>
</dbReference>
<dbReference type="CDD" id="cd03141">
    <property type="entry name" value="GATase1_Hsp31_like"/>
    <property type="match status" value="1"/>
</dbReference>
<dbReference type="Proteomes" id="UP000706039">
    <property type="component" value="Unassembled WGS sequence"/>
</dbReference>
<keyword evidence="6" id="KW-1185">Reference proteome</keyword>
<name>A0ABS7PXB5_9SPHN</name>
<dbReference type="Pfam" id="PF01965">
    <property type="entry name" value="DJ-1_PfpI"/>
    <property type="match status" value="1"/>
</dbReference>
<gene>
    <name evidence="5" type="ORF">K7G82_21975</name>
</gene>
<dbReference type="InterPro" id="IPR002818">
    <property type="entry name" value="DJ-1/PfpI"/>
</dbReference>
<keyword evidence="2" id="KW-0456">Lyase</keyword>
<sequence>MSKKILFVLTSHDALGDSGGKTGTWLEELASAWYVLADKGHRLTLASVAGGAAPIDPASLEAPWLTDAGTRFLDDAAAAAALAATPRLGDLDPADFDAVYFVGGAGAAWDFPVDGAVRATIEAIDGKGGVVSAVCHGVLALAGASARNGGPLVAGRRVTAISNVEEEMTTFDTLVPVLPETRLVELGGIYAKAAEPFGAHVEADGNLVTGQNPASAPLVAEALLAAFAREAADAV</sequence>
<organism evidence="5 6">
    <name type="scientific">Sphingomonas colocasiae</name>
    <dbReference type="NCBI Taxonomy" id="1848973"/>
    <lineage>
        <taxon>Bacteria</taxon>
        <taxon>Pseudomonadati</taxon>
        <taxon>Pseudomonadota</taxon>
        <taxon>Alphaproteobacteria</taxon>
        <taxon>Sphingomonadales</taxon>
        <taxon>Sphingomonadaceae</taxon>
        <taxon>Sphingomonas</taxon>
    </lineage>
</organism>
<dbReference type="SUPFAM" id="SSF52317">
    <property type="entry name" value="Class I glutamine amidotransferase-like"/>
    <property type="match status" value="1"/>
</dbReference>
<comment type="similarity">
    <text evidence="3">Belongs to the peptidase C56 family. HSP31-like subfamily.</text>
</comment>
<dbReference type="RefSeq" id="WP_222992095.1">
    <property type="nucleotide sequence ID" value="NZ_JAINVV010000011.1"/>
</dbReference>
<evidence type="ECO:0000256" key="2">
    <source>
        <dbReference type="ARBA" id="ARBA00023239"/>
    </source>
</evidence>
<dbReference type="Gene3D" id="3.40.50.880">
    <property type="match status" value="1"/>
</dbReference>
<dbReference type="InterPro" id="IPR050325">
    <property type="entry name" value="Prot/Nucl_acid_deglycase"/>
</dbReference>
<proteinExistence type="inferred from homology"/>
<reference evidence="5 6" key="1">
    <citation type="submission" date="2021-08" db="EMBL/GenBank/DDBJ databases">
        <authorList>
            <person name="Tuo L."/>
        </authorList>
    </citation>
    <scope>NUCLEOTIDE SEQUENCE [LARGE SCALE GENOMIC DNA]</scope>
    <source>
        <strain evidence="5 6">JCM 31229</strain>
    </source>
</reference>
<evidence type="ECO:0000256" key="3">
    <source>
        <dbReference type="ARBA" id="ARBA00038493"/>
    </source>
</evidence>
<dbReference type="EMBL" id="JAINVV010000011">
    <property type="protein sequence ID" value="MBY8824987.1"/>
    <property type="molecule type" value="Genomic_DNA"/>
</dbReference>
<feature type="domain" description="DJ-1/PfpI" evidence="4">
    <location>
        <begin position="28"/>
        <end position="225"/>
    </location>
</feature>
<evidence type="ECO:0000313" key="6">
    <source>
        <dbReference type="Proteomes" id="UP000706039"/>
    </source>
</evidence>
<accession>A0ABS7PXB5</accession>
<evidence type="ECO:0000313" key="5">
    <source>
        <dbReference type="EMBL" id="MBY8824987.1"/>
    </source>
</evidence>
<evidence type="ECO:0000256" key="1">
    <source>
        <dbReference type="ARBA" id="ARBA00023016"/>
    </source>
</evidence>
<keyword evidence="1" id="KW-0346">Stress response</keyword>
<comment type="caution">
    <text evidence="5">The sequence shown here is derived from an EMBL/GenBank/DDBJ whole genome shotgun (WGS) entry which is preliminary data.</text>
</comment>
<keyword evidence="5" id="KW-0315">Glutamine amidotransferase</keyword>
<dbReference type="PANTHER" id="PTHR48094">
    <property type="entry name" value="PROTEIN/NUCLEIC ACID DEGLYCASE DJ-1-RELATED"/>
    <property type="match status" value="1"/>
</dbReference>
<dbReference type="PANTHER" id="PTHR48094:SF11">
    <property type="entry name" value="GLUTATHIONE-INDEPENDENT GLYOXALASE HSP31-RELATED"/>
    <property type="match status" value="1"/>
</dbReference>